<gene>
    <name evidence="4" type="primary">LOC101859287</name>
</gene>
<feature type="compositionally biased region" description="Polar residues" evidence="1">
    <location>
        <begin position="782"/>
        <end position="803"/>
    </location>
</feature>
<feature type="compositionally biased region" description="Low complexity" evidence="1">
    <location>
        <begin position="296"/>
        <end position="308"/>
    </location>
</feature>
<feature type="region of interest" description="Disordered" evidence="1">
    <location>
        <begin position="478"/>
        <end position="501"/>
    </location>
</feature>
<feature type="compositionally biased region" description="Basic and acidic residues" evidence="1">
    <location>
        <begin position="94"/>
        <end position="106"/>
    </location>
</feature>
<organism evidence="3 4">
    <name type="scientific">Aplysia californica</name>
    <name type="common">California sea hare</name>
    <dbReference type="NCBI Taxonomy" id="6500"/>
    <lineage>
        <taxon>Eukaryota</taxon>
        <taxon>Metazoa</taxon>
        <taxon>Spiralia</taxon>
        <taxon>Lophotrochozoa</taxon>
        <taxon>Mollusca</taxon>
        <taxon>Gastropoda</taxon>
        <taxon>Heterobranchia</taxon>
        <taxon>Euthyneura</taxon>
        <taxon>Tectipleura</taxon>
        <taxon>Aplysiida</taxon>
        <taxon>Aplysioidea</taxon>
        <taxon>Aplysiidae</taxon>
        <taxon>Aplysia</taxon>
    </lineage>
</organism>
<sequence>MSVSVVMADEAELLTNQMKRRQAENISGSIGRVETTEEQRSRREIQKRYIDVDILSVDKSEELGRSTEVANASGVHNSPQSDEQHSAVQGAECRSPEATETKEPRSEICSTNSTCFTKDYTEDTGKSGINHGRETTAAADTEQAVRAVSRSEDWSPEGESVSSTQAPLTVSPSNNYVQWSGHSGRDFLTDVITGYKTKRRVGRSRFGLVTTTAERIRRAGGRLERGGRDTRVVRVADHGVTSGQAAAASLYTSYCQFVAETEQLEQRGHGKAESSETGGDNPDTGETGGQHRVGAESNSENQSSENSETGGSDKQQNTEASNTNPDDLTPDNTEVFDSQRQESAANNSNPEHQNLEPIVSSTTPVSDARSQDVSPLEETRPESEVNTLNRNDSEEENTSSRPTTENQKDGPTQPHSLEIIKEETEDDAPTEDVNSSVDSGERKAEEQLIRSARASVLSEISEYILSVTDNALGQYREQVTETEKEEDPEELKTETQEENICSSEKEKFTDVVDGSFDDSENKESVVIPDDIQCGKGDDSVPEGKLGETSSLASTASSSKSEKVPVPTTCEDLDTPRDLVGPTVGTGDSVSETGSFDFVDGECGLSEKRNVDTSEDIRDRNNTLDEADEETLNVDDQSCEEPGAQSSDQRSVLCEEDHRCAEQNSELERENLEQRADEVQSLVEPDLEAESKSNEINQEHFGSADVSHNPPIANGTTSDCQENQDFVEQVQVRASLSNIDNRDNVQEPTLPEGNSSVDAQNNFSEQGLENSTEECASDRGSIKSGSTSSLDSNKSVRSQATSVHKGNEDSVAKLSSKRKSKIREKINHKSLPQDGLRQKESSQEHTLRDKTSISSPTKSVGSGQYSDDFDGDEQHSRGSASPTSQVSKQLDDVNSEAGYYDVSSEQSLEDIRAHDTEFSAEGGNLTPRQRSFRPRTEHTDLGDSDEECENSSNHRAVAPDLTLLQENSTEERAVVGHSTPNMQQSDPSCQTRTVRPKSSHPRRRGQNDTDTMSTTSSKRGRLSSGASASSRNSATGSIRNNKENHKPPPRRRQATPDGGSPMNDDNSSVCTEEGSATQGRATKGAETWSLNSDDSRDIHKTDDVIGMVSHANSGGHVTSPSPSDKQNLHRPESTNGDGGGGVGRTFLTEDSESPRPDASQAPGDDGSREDSLSLQFRNGGVHKPGTCAEDAGISGIPINSSALAGSNSPDSNRDRLSRIQEAVDRMSYMQGSLQELFGEAKSILTDYQSQLMTRPIVEFADEVPEFTRAFTSLSGAYRACEDVTGGINRQLGDIRSLTDDICGLISHNYQSAGLEAWSDGSENSWQAVQTLKEERVAQKKIQEARVKEVKAISARAVAEAQTAQELVAKAEGEAAEAEIAAQNARQEAELAVRRADEAREAAESKRQAEEESRRKAEERARQKAEEERRRKEEEERRIREEALKRGTSVDDERHRAMEEKRKAEEERKNPNNWPRFIYSVDPSDFDPGVGAIVRSLDGLDRDDLHVSLVDQLTGGLPLEQSEELVSNILHLRQTDPDKPLKLTEPLAVAIPHCSPRLHPGREPVVKMRRDDGGLVTLPTEEVCFEDIKELRFVQVRLRKLGTLAVFLRLKKETLTFYKKGGKVASSTDPRITLTSQPGAFANNINFKLEIQPVDHTLIQEIKAKKPVECGKLLSCSPIVSIYLQTKFSKPLTITLPCPSNPALRPRRPQTAANRLGGDRAEPKDTRPLSARPLFGGGEAVADSETSEEVHLLIKEPGSSWTRSDDVTLLQSKKRDIVSFEIARRFERIAVIRTKPDVTAAQSEKMIGHVIMSLTYKPVSVVMRQKSAEPSSVVLTCTPPSNVDRVIKTLADEGYDHGPRPGRELQMSEGQRLELRFRGNLGLTMEDVKQQVAYNTHIPFKLNFEVTEKDKFAQKGFDSYRGFCQLFTTGRVKRPLEPGEERDRVTGQRVKDEWVDGDLLLCEQLVILPKPDPETPRPLTVAPVNFVSEGLVNDELLRFLSTHLQYSDWRKLAQLLTVKRSRLQAILRQNVNHDVTQTIYDVLVTWSKRLPRALDRTEILCQAITSIGRPDLAEELRVRDEEHKQARAANLRDSHLRKAFITVAKNPMASSQWRQLCRYLGVEEGELNHIEGRTESTHERCLAGLDVWRETVGERASVSTLAEKLRGCRYRRLAREIETSS</sequence>
<dbReference type="InterPro" id="IPR011029">
    <property type="entry name" value="DEATH-like_dom_sf"/>
</dbReference>
<feature type="compositionally biased region" description="Acidic residues" evidence="1">
    <location>
        <begin position="624"/>
        <end position="638"/>
    </location>
</feature>
<protein>
    <submittedName>
        <fullName evidence="4">Uncharacterized protein LOC101859287</fullName>
    </submittedName>
</protein>
<feature type="compositionally biased region" description="Basic and acidic residues" evidence="1">
    <location>
        <begin position="1715"/>
        <end position="1725"/>
    </location>
</feature>
<dbReference type="CDD" id="cd01670">
    <property type="entry name" value="Death"/>
    <property type="match status" value="1"/>
</dbReference>
<feature type="compositionally biased region" description="Polar residues" evidence="1">
    <location>
        <begin position="713"/>
        <end position="738"/>
    </location>
</feature>
<feature type="compositionally biased region" description="Polar residues" evidence="1">
    <location>
        <begin position="1109"/>
        <end position="1124"/>
    </location>
</feature>
<feature type="compositionally biased region" description="Polar residues" evidence="1">
    <location>
        <begin position="160"/>
        <end position="169"/>
    </location>
</feature>
<feature type="region of interest" description="Disordered" evidence="1">
    <location>
        <begin position="513"/>
        <end position="1187"/>
    </location>
</feature>
<feature type="region of interest" description="Disordered" evidence="1">
    <location>
        <begin position="265"/>
        <end position="446"/>
    </location>
</feature>
<dbReference type="Gene3D" id="1.10.533.10">
    <property type="entry name" value="Death Domain, Fas"/>
    <property type="match status" value="2"/>
</dbReference>
<feature type="compositionally biased region" description="Polar residues" evidence="1">
    <location>
        <begin position="876"/>
        <end position="887"/>
    </location>
</feature>
<dbReference type="SMART" id="SM00005">
    <property type="entry name" value="DEATH"/>
    <property type="match status" value="2"/>
</dbReference>
<feature type="compositionally biased region" description="Low complexity" evidence="1">
    <location>
        <begin position="1021"/>
        <end position="1036"/>
    </location>
</feature>
<feature type="compositionally biased region" description="Polar residues" evidence="1">
    <location>
        <begin position="68"/>
        <end position="81"/>
    </location>
</feature>
<dbReference type="RefSeq" id="XP_012935626.1">
    <property type="nucleotide sequence ID" value="XM_013080172.1"/>
</dbReference>
<feature type="compositionally biased region" description="Polar residues" evidence="1">
    <location>
        <begin position="399"/>
        <end position="415"/>
    </location>
</feature>
<dbReference type="SUPFAM" id="SSF47986">
    <property type="entry name" value="DEATH domain"/>
    <property type="match status" value="2"/>
</dbReference>
<dbReference type="GeneID" id="101859287"/>
<keyword evidence="3" id="KW-1185">Reference proteome</keyword>
<proteinExistence type="predicted"/>
<feature type="compositionally biased region" description="Basic and acidic residues" evidence="1">
    <location>
        <begin position="652"/>
        <end position="677"/>
    </location>
</feature>
<feature type="compositionally biased region" description="Polar residues" evidence="1">
    <location>
        <begin position="1062"/>
        <end position="1079"/>
    </location>
</feature>
<dbReference type="PANTHER" id="PTHR28336">
    <property type="entry name" value="BA1-643"/>
    <property type="match status" value="1"/>
</dbReference>
<feature type="domain" description="Death" evidence="2">
    <location>
        <begin position="2110"/>
        <end position="2179"/>
    </location>
</feature>
<feature type="region of interest" description="Disordered" evidence="1">
    <location>
        <begin position="1390"/>
        <end position="1467"/>
    </location>
</feature>
<feature type="compositionally biased region" description="Basic and acidic residues" evidence="1">
    <location>
        <begin position="265"/>
        <end position="274"/>
    </location>
</feature>
<dbReference type="Proteomes" id="UP000694888">
    <property type="component" value="Unplaced"/>
</dbReference>
<evidence type="ECO:0000256" key="1">
    <source>
        <dbReference type="SAM" id="MobiDB-lite"/>
    </source>
</evidence>
<evidence type="ECO:0000259" key="2">
    <source>
        <dbReference type="PROSITE" id="PS50017"/>
    </source>
</evidence>
<feature type="region of interest" description="Disordered" evidence="1">
    <location>
        <begin position="61"/>
        <end position="169"/>
    </location>
</feature>
<dbReference type="InterPro" id="IPR000488">
    <property type="entry name" value="Death_dom"/>
</dbReference>
<feature type="compositionally biased region" description="Polar residues" evidence="1">
    <location>
        <begin position="751"/>
        <end position="773"/>
    </location>
</feature>
<feature type="compositionally biased region" description="Basic residues" evidence="1">
    <location>
        <begin position="814"/>
        <end position="827"/>
    </location>
</feature>
<feature type="domain" description="Death" evidence="2">
    <location>
        <begin position="2006"/>
        <end position="2078"/>
    </location>
</feature>
<dbReference type="Gene3D" id="2.60.220.30">
    <property type="match status" value="1"/>
</dbReference>
<accession>A0ABM0ZVW6</accession>
<reference evidence="4" key="1">
    <citation type="submission" date="2025-08" db="UniProtKB">
        <authorList>
            <consortium name="RefSeq"/>
        </authorList>
    </citation>
    <scope>IDENTIFICATION</scope>
</reference>
<feature type="compositionally biased region" description="Basic and acidic residues" evidence="1">
    <location>
        <begin position="604"/>
        <end position="622"/>
    </location>
</feature>
<feature type="compositionally biased region" description="Low complexity" evidence="1">
    <location>
        <begin position="547"/>
        <end position="558"/>
    </location>
</feature>
<name>A0ABM0ZVW6_APLCA</name>
<dbReference type="Pfam" id="PF00531">
    <property type="entry name" value="Death"/>
    <property type="match status" value="2"/>
</dbReference>
<feature type="compositionally biased region" description="Polar residues" evidence="1">
    <location>
        <begin position="977"/>
        <end position="992"/>
    </location>
</feature>
<feature type="region of interest" description="Disordered" evidence="1">
    <location>
        <begin position="1697"/>
        <end position="1735"/>
    </location>
</feature>
<evidence type="ECO:0000313" key="4">
    <source>
        <dbReference type="RefSeq" id="XP_012935626.1"/>
    </source>
</evidence>
<evidence type="ECO:0000313" key="3">
    <source>
        <dbReference type="Proteomes" id="UP000694888"/>
    </source>
</evidence>
<feature type="compositionally biased region" description="Basic and acidic residues" evidence="1">
    <location>
        <begin position="835"/>
        <end position="850"/>
    </location>
</feature>
<dbReference type="PANTHER" id="PTHR28336:SF4">
    <property type="entry name" value="DEATH DOMAIN-CONTAINING PROTEIN 1"/>
    <property type="match status" value="1"/>
</dbReference>
<feature type="compositionally biased region" description="Polar residues" evidence="1">
    <location>
        <begin position="309"/>
        <end position="352"/>
    </location>
</feature>
<feature type="compositionally biased region" description="Polar residues" evidence="1">
    <location>
        <begin position="851"/>
        <end position="864"/>
    </location>
</feature>
<feature type="compositionally biased region" description="Basic residues" evidence="1">
    <location>
        <begin position="993"/>
        <end position="1003"/>
    </location>
</feature>
<feature type="compositionally biased region" description="Basic and acidic residues" evidence="1">
    <location>
        <begin position="1092"/>
        <end position="1102"/>
    </location>
</feature>
<dbReference type="PROSITE" id="PS50017">
    <property type="entry name" value="DEATH_DOMAIN"/>
    <property type="match status" value="2"/>
</dbReference>